<evidence type="ECO:0000313" key="4">
    <source>
        <dbReference type="EnsemblFungi" id="MAPG_09226T0"/>
    </source>
</evidence>
<dbReference type="STRING" id="644358.A0A0C4E9E3"/>
<dbReference type="SUPFAM" id="SSF89372">
    <property type="entry name" value="Fucose-specific lectin"/>
    <property type="match status" value="1"/>
</dbReference>
<keyword evidence="2" id="KW-1133">Transmembrane helix</keyword>
<protein>
    <recommendedName>
        <fullName evidence="6">Fucose-specific lectin</fullName>
    </recommendedName>
</protein>
<dbReference type="OMA" id="DEYMAQN"/>
<evidence type="ECO:0000313" key="5">
    <source>
        <dbReference type="Proteomes" id="UP000011715"/>
    </source>
</evidence>
<dbReference type="Gene3D" id="2.120.10.70">
    <property type="entry name" value="Fucose-specific lectin"/>
    <property type="match status" value="1"/>
</dbReference>
<reference evidence="5" key="2">
    <citation type="submission" date="2010-05" db="EMBL/GenBank/DDBJ databases">
        <title>The genome sequence of Magnaporthe poae strain ATCC 64411.</title>
        <authorList>
            <person name="Ma L.-J."/>
            <person name="Dead R."/>
            <person name="Young S."/>
            <person name="Zeng Q."/>
            <person name="Koehrsen M."/>
            <person name="Alvarado L."/>
            <person name="Berlin A."/>
            <person name="Chapman S.B."/>
            <person name="Chen Z."/>
            <person name="Freedman E."/>
            <person name="Gellesch M."/>
            <person name="Goldberg J."/>
            <person name="Griggs A."/>
            <person name="Gujja S."/>
            <person name="Heilman E.R."/>
            <person name="Heiman D."/>
            <person name="Hepburn T."/>
            <person name="Howarth C."/>
            <person name="Jen D."/>
            <person name="Larson L."/>
            <person name="Mehta T."/>
            <person name="Neiman D."/>
            <person name="Pearson M."/>
            <person name="Roberts A."/>
            <person name="Saif S."/>
            <person name="Shea T."/>
            <person name="Shenoy N."/>
            <person name="Sisk P."/>
            <person name="Stolte C."/>
            <person name="Sykes S."/>
            <person name="Walk T."/>
            <person name="White J."/>
            <person name="Yandava C."/>
            <person name="Haas B."/>
            <person name="Nusbaum C."/>
            <person name="Birren B."/>
        </authorList>
    </citation>
    <scope>NUCLEOTIDE SEQUENCE [LARGE SCALE GENOMIC DNA]</scope>
    <source>
        <strain evidence="5">ATCC 64411 / 73-15</strain>
    </source>
</reference>
<reference evidence="3" key="1">
    <citation type="submission" date="2010-05" db="EMBL/GenBank/DDBJ databases">
        <title>The Genome Sequence of Magnaporthe poae strain ATCC 64411.</title>
        <authorList>
            <consortium name="The Broad Institute Genome Sequencing Platform"/>
            <consortium name="Broad Institute Genome Sequencing Center for Infectious Disease"/>
            <person name="Ma L.-J."/>
            <person name="Dead R."/>
            <person name="Young S."/>
            <person name="Zeng Q."/>
            <person name="Koehrsen M."/>
            <person name="Alvarado L."/>
            <person name="Berlin A."/>
            <person name="Chapman S.B."/>
            <person name="Chen Z."/>
            <person name="Freedman E."/>
            <person name="Gellesch M."/>
            <person name="Goldberg J."/>
            <person name="Griggs A."/>
            <person name="Gujja S."/>
            <person name="Heilman E.R."/>
            <person name="Heiman D."/>
            <person name="Hepburn T."/>
            <person name="Howarth C."/>
            <person name="Jen D."/>
            <person name="Larson L."/>
            <person name="Mehta T."/>
            <person name="Neiman D."/>
            <person name="Pearson M."/>
            <person name="Roberts A."/>
            <person name="Saif S."/>
            <person name="Shea T."/>
            <person name="Shenoy N."/>
            <person name="Sisk P."/>
            <person name="Stolte C."/>
            <person name="Sykes S."/>
            <person name="Walk T."/>
            <person name="White J."/>
            <person name="Yandava C."/>
            <person name="Haas B."/>
            <person name="Nusbaum C."/>
            <person name="Birren B."/>
        </authorList>
    </citation>
    <scope>NUCLEOTIDE SEQUENCE</scope>
    <source>
        <strain evidence="3">ATCC 64411</strain>
    </source>
</reference>
<feature type="compositionally biased region" description="Polar residues" evidence="1">
    <location>
        <begin position="48"/>
        <end position="60"/>
    </location>
</feature>
<dbReference type="eggNOG" id="ENOG502RQXC">
    <property type="taxonomic scope" value="Eukaryota"/>
</dbReference>
<dbReference type="EnsemblFungi" id="MAPG_09226T0">
    <property type="protein sequence ID" value="MAPG_09226T0"/>
    <property type="gene ID" value="MAPG_09226"/>
</dbReference>
<reference evidence="4" key="4">
    <citation type="journal article" date="2015" name="G3 (Bethesda)">
        <title>Genome sequences of three phytopathogenic species of the Magnaporthaceae family of fungi.</title>
        <authorList>
            <person name="Okagaki L.H."/>
            <person name="Nunes C.C."/>
            <person name="Sailsbery J."/>
            <person name="Clay B."/>
            <person name="Brown D."/>
            <person name="John T."/>
            <person name="Oh Y."/>
            <person name="Young N."/>
            <person name="Fitzgerald M."/>
            <person name="Haas B.J."/>
            <person name="Zeng Q."/>
            <person name="Young S."/>
            <person name="Adiconis X."/>
            <person name="Fan L."/>
            <person name="Levin J.Z."/>
            <person name="Mitchell T.K."/>
            <person name="Okubara P.A."/>
            <person name="Farman M.L."/>
            <person name="Kohn L.M."/>
            <person name="Birren B."/>
            <person name="Ma L.-J."/>
            <person name="Dean R.A."/>
        </authorList>
    </citation>
    <scope>NUCLEOTIDE SEQUENCE</scope>
    <source>
        <strain evidence="4">ATCC 64411 / 73-15</strain>
    </source>
</reference>
<proteinExistence type="predicted"/>
<accession>A0A0C4E9E3</accession>
<evidence type="ECO:0000313" key="3">
    <source>
        <dbReference type="EMBL" id="KLU90262.1"/>
    </source>
</evidence>
<reference evidence="4" key="5">
    <citation type="submission" date="2015-06" db="UniProtKB">
        <authorList>
            <consortium name="EnsemblFungi"/>
        </authorList>
    </citation>
    <scope>IDENTIFICATION</scope>
    <source>
        <strain evidence="4">ATCC 64411</strain>
    </source>
</reference>
<evidence type="ECO:0008006" key="6">
    <source>
        <dbReference type="Google" id="ProtNLM"/>
    </source>
</evidence>
<dbReference type="Proteomes" id="UP000011715">
    <property type="component" value="Unassembled WGS sequence"/>
</dbReference>
<dbReference type="VEuPathDB" id="FungiDB:MAPG_09226"/>
<keyword evidence="5" id="KW-1185">Reference proteome</keyword>
<feature type="compositionally biased region" description="Gly residues" evidence="1">
    <location>
        <begin position="115"/>
        <end position="126"/>
    </location>
</feature>
<feature type="compositionally biased region" description="Low complexity" evidence="1">
    <location>
        <begin position="127"/>
        <end position="137"/>
    </location>
</feature>
<feature type="region of interest" description="Disordered" evidence="1">
    <location>
        <begin position="47"/>
        <end position="67"/>
    </location>
</feature>
<evidence type="ECO:0000256" key="1">
    <source>
        <dbReference type="SAM" id="MobiDB-lite"/>
    </source>
</evidence>
<dbReference type="OrthoDB" id="3800077at2759"/>
<organism evidence="4 5">
    <name type="scientific">Magnaporthiopsis poae (strain ATCC 64411 / 73-15)</name>
    <name type="common">Kentucky bluegrass fungus</name>
    <name type="synonym">Magnaporthe poae</name>
    <dbReference type="NCBI Taxonomy" id="644358"/>
    <lineage>
        <taxon>Eukaryota</taxon>
        <taxon>Fungi</taxon>
        <taxon>Dikarya</taxon>
        <taxon>Ascomycota</taxon>
        <taxon>Pezizomycotina</taxon>
        <taxon>Sordariomycetes</taxon>
        <taxon>Sordariomycetidae</taxon>
        <taxon>Magnaporthales</taxon>
        <taxon>Magnaporthaceae</taxon>
        <taxon>Magnaporthiopsis</taxon>
    </lineage>
</organism>
<name>A0A0C4E9E3_MAGP6</name>
<dbReference type="EMBL" id="ADBL01002258">
    <property type="status" value="NOT_ANNOTATED_CDS"/>
    <property type="molecule type" value="Genomic_DNA"/>
</dbReference>
<gene>
    <name evidence="3" type="ORF">MAPG_09226</name>
</gene>
<dbReference type="EMBL" id="ADBL01002259">
    <property type="status" value="NOT_ANNOTATED_CDS"/>
    <property type="molecule type" value="Genomic_DNA"/>
</dbReference>
<keyword evidence="2" id="KW-0812">Transmembrane</keyword>
<reference evidence="3" key="3">
    <citation type="submission" date="2011-03" db="EMBL/GenBank/DDBJ databases">
        <title>Annotation of Magnaporthe poae ATCC 64411.</title>
        <authorList>
            <person name="Ma L.-J."/>
            <person name="Dead R."/>
            <person name="Young S.K."/>
            <person name="Zeng Q."/>
            <person name="Gargeya S."/>
            <person name="Fitzgerald M."/>
            <person name="Haas B."/>
            <person name="Abouelleil A."/>
            <person name="Alvarado L."/>
            <person name="Arachchi H.M."/>
            <person name="Berlin A."/>
            <person name="Brown A."/>
            <person name="Chapman S.B."/>
            <person name="Chen Z."/>
            <person name="Dunbar C."/>
            <person name="Freedman E."/>
            <person name="Gearin G."/>
            <person name="Gellesch M."/>
            <person name="Goldberg J."/>
            <person name="Griggs A."/>
            <person name="Gujja S."/>
            <person name="Heiman D."/>
            <person name="Howarth C."/>
            <person name="Larson L."/>
            <person name="Lui A."/>
            <person name="MacDonald P.J.P."/>
            <person name="Mehta T."/>
            <person name="Montmayeur A."/>
            <person name="Murphy C."/>
            <person name="Neiman D."/>
            <person name="Pearson M."/>
            <person name="Priest M."/>
            <person name="Roberts A."/>
            <person name="Saif S."/>
            <person name="Shea T."/>
            <person name="Shenoy N."/>
            <person name="Sisk P."/>
            <person name="Stolte C."/>
            <person name="Sykes S."/>
            <person name="Yandava C."/>
            <person name="Wortman J."/>
            <person name="Nusbaum C."/>
            <person name="Birren B."/>
        </authorList>
    </citation>
    <scope>NUCLEOTIDE SEQUENCE</scope>
    <source>
        <strain evidence="3">ATCC 64411</strain>
    </source>
</reference>
<evidence type="ECO:0000256" key="2">
    <source>
        <dbReference type="SAM" id="Phobius"/>
    </source>
</evidence>
<dbReference type="AlphaFoldDB" id="A0A0C4E9E3"/>
<dbReference type="EMBL" id="GL876974">
    <property type="protein sequence ID" value="KLU90262.1"/>
    <property type="molecule type" value="Genomic_DNA"/>
</dbReference>
<sequence>MVYQGCQSPEVVYDSGQGEGDKQVLSSPDTAKEAVTINGYHTAHYNGYGQQSPYQATPEQQQHRTKRRPWLLPGVAVLVAIVAGVIGGVTGWKVTEARQAQTCRLGAAPPDTIQRGGGGGGGGGGSSTVPPSVCPVSPNDTAGVKRTIREHSGLAVVGCQYDNEFSLKLFYQAPNDSLVFSSYTTTYGRWTAPRLMPASVPIMAGTPMAVTVFYHKLSDATAPPSPQIELYFLSPEGRIYGHNWRDFTPLGGDDGVNFQRFMASRTSSLSAMWPYVQFVNEKGELSEIWWSDSWRVFPNFTSSDLAPGTGTGAGSSDNGGVVILSQTDGSSGTKFSRPTSDPVFASADVPTSITCLTKAPGVVNNDKGNFVSVALSTNTDLNRCYFQSNGGRIKEVLWDGTKWTDLGYLPMP</sequence>
<keyword evidence="2" id="KW-0472">Membrane</keyword>
<feature type="transmembrane region" description="Helical" evidence="2">
    <location>
        <begin position="70"/>
        <end position="92"/>
    </location>
</feature>
<feature type="region of interest" description="Disordered" evidence="1">
    <location>
        <begin position="105"/>
        <end position="137"/>
    </location>
</feature>